<accession>A0ABY5PMP6</accession>
<keyword evidence="6" id="KW-1185">Reference proteome</keyword>
<feature type="domain" description="PucR C-terminal helix-turn-helix" evidence="3">
    <location>
        <begin position="337"/>
        <end position="395"/>
    </location>
</feature>
<dbReference type="Gene3D" id="1.10.10.2840">
    <property type="entry name" value="PucR C-terminal helix-turn-helix domain"/>
    <property type="match status" value="1"/>
</dbReference>
<comment type="similarity">
    <text evidence="1">Belongs to the CdaR family.</text>
</comment>
<sequence>MSLPAQEIGAPAEPEPDRAEAAPAGDLQALGAITDAVESGAGLPEVVRAAAKALQMSLVVLDRAGAILAVAARSSADERALVECARGVRTMELRVADDVVGELRLRGPREPATALVRLVTTLVGSEVERLRAPERASQEAATTFLHGVLAGTVTEREELTAQAEALGLDLDHGATVLVARAHCLAPTEDGWRARVLAAVERGARAVVAGSLAAHADRETPAAEIIVLVPGGDEDVAARTGDGVLRELQAGLPGNGFTVGRSRVAHDITELHRAGNEALLAANVAEGDEDHPTLAFEETGAYRLLLSAMSEDPAELQRFYSETVEPLVAYDEQYETDLVQTVAAFLDNDGNVAGTAQKLFTHRHTIRYRLERVRELSGLDVGSTDGREKLSLGLKAMRVLGVAAPGGPATESGTTGGRVRSGRNRS</sequence>
<dbReference type="RefSeq" id="WP_353866273.1">
    <property type="nucleotide sequence ID" value="NZ_CP088295.1"/>
</dbReference>
<dbReference type="InterPro" id="IPR025736">
    <property type="entry name" value="PucR_C-HTH_dom"/>
</dbReference>
<dbReference type="PANTHER" id="PTHR33744">
    <property type="entry name" value="CARBOHYDRATE DIACID REGULATOR"/>
    <property type="match status" value="1"/>
</dbReference>
<evidence type="ECO:0000259" key="3">
    <source>
        <dbReference type="Pfam" id="PF13556"/>
    </source>
</evidence>
<reference evidence="6" key="1">
    <citation type="submission" date="2021-11" db="EMBL/GenBank/DDBJ databases">
        <title>Cultivation dependent microbiological survey of springs from the worlds oldest radium mine currently devoted to the extraction of radon-saturated water.</title>
        <authorList>
            <person name="Kapinusova G."/>
            <person name="Smrhova T."/>
            <person name="Strejcek M."/>
            <person name="Suman J."/>
            <person name="Jani K."/>
            <person name="Pajer P."/>
            <person name="Uhlik O."/>
        </authorList>
    </citation>
    <scope>NUCLEOTIDE SEQUENCE [LARGE SCALE GENOMIC DNA]</scope>
    <source>
        <strain evidence="6">J379</strain>
    </source>
</reference>
<feature type="domain" description="CdaR GGDEF-like" evidence="4">
    <location>
        <begin position="155"/>
        <end position="283"/>
    </location>
</feature>
<dbReference type="Pfam" id="PF17853">
    <property type="entry name" value="GGDEF_2"/>
    <property type="match status" value="1"/>
</dbReference>
<feature type="region of interest" description="Disordered" evidence="2">
    <location>
        <begin position="1"/>
        <end position="21"/>
    </location>
</feature>
<dbReference type="InterPro" id="IPR042070">
    <property type="entry name" value="PucR_C-HTH_sf"/>
</dbReference>
<proteinExistence type="inferred from homology"/>
<dbReference type="InterPro" id="IPR051448">
    <property type="entry name" value="CdaR-like_regulators"/>
</dbReference>
<dbReference type="InterPro" id="IPR041522">
    <property type="entry name" value="CdaR_GGDEF"/>
</dbReference>
<evidence type="ECO:0000259" key="4">
    <source>
        <dbReference type="Pfam" id="PF17853"/>
    </source>
</evidence>
<gene>
    <name evidence="5" type="ORF">LRS13_10020</name>
</gene>
<protein>
    <submittedName>
        <fullName evidence="5">Helix-turn-helix domain-containing protein</fullName>
    </submittedName>
</protein>
<organism evidence="5 6">
    <name type="scientific">Svornostia abyssi</name>
    <dbReference type="NCBI Taxonomy" id="2898438"/>
    <lineage>
        <taxon>Bacteria</taxon>
        <taxon>Bacillati</taxon>
        <taxon>Actinomycetota</taxon>
        <taxon>Thermoleophilia</taxon>
        <taxon>Solirubrobacterales</taxon>
        <taxon>Baekduiaceae</taxon>
        <taxon>Svornostia</taxon>
    </lineage>
</organism>
<dbReference type="EMBL" id="CP088295">
    <property type="protein sequence ID" value="UUY05832.1"/>
    <property type="molecule type" value="Genomic_DNA"/>
</dbReference>
<feature type="region of interest" description="Disordered" evidence="2">
    <location>
        <begin position="402"/>
        <end position="425"/>
    </location>
</feature>
<evidence type="ECO:0000256" key="1">
    <source>
        <dbReference type="ARBA" id="ARBA00006754"/>
    </source>
</evidence>
<dbReference type="Proteomes" id="UP001058860">
    <property type="component" value="Chromosome"/>
</dbReference>
<evidence type="ECO:0000313" key="5">
    <source>
        <dbReference type="EMBL" id="UUY05832.1"/>
    </source>
</evidence>
<dbReference type="PANTHER" id="PTHR33744:SF1">
    <property type="entry name" value="DNA-BINDING TRANSCRIPTIONAL ACTIVATOR ADER"/>
    <property type="match status" value="1"/>
</dbReference>
<dbReference type="Pfam" id="PF13556">
    <property type="entry name" value="HTH_30"/>
    <property type="match status" value="1"/>
</dbReference>
<name>A0ABY5PMP6_9ACTN</name>
<evidence type="ECO:0000313" key="6">
    <source>
        <dbReference type="Proteomes" id="UP001058860"/>
    </source>
</evidence>
<evidence type="ECO:0000256" key="2">
    <source>
        <dbReference type="SAM" id="MobiDB-lite"/>
    </source>
</evidence>